<dbReference type="EMBL" id="JACXJA010000027">
    <property type="protein sequence ID" value="MBD2864166.1"/>
    <property type="molecule type" value="Genomic_DNA"/>
</dbReference>
<reference evidence="2" key="1">
    <citation type="submission" date="2020-09" db="EMBL/GenBank/DDBJ databases">
        <title>A novel bacterium of genus Paenibacillus, isolated from South China Sea.</title>
        <authorList>
            <person name="Huang H."/>
            <person name="Mo K."/>
            <person name="Hu Y."/>
        </authorList>
    </citation>
    <scope>NUCLEOTIDE SEQUENCE</scope>
    <source>
        <strain evidence="2">IB182363</strain>
    </source>
</reference>
<dbReference type="RefSeq" id="WP_190929791.1">
    <property type="nucleotide sequence ID" value="NZ_JACXJA010000027.1"/>
</dbReference>
<name>A0A927H0K1_9BACL</name>
<dbReference type="Gene3D" id="3.40.190.10">
    <property type="entry name" value="Periplasmic binding protein-like II"/>
    <property type="match status" value="1"/>
</dbReference>
<protein>
    <submittedName>
        <fullName evidence="2">Carbohydrate ABC transporter substrate-binding protein</fullName>
    </submittedName>
</protein>
<dbReference type="PROSITE" id="PS51257">
    <property type="entry name" value="PROKAR_LIPOPROTEIN"/>
    <property type="match status" value="1"/>
</dbReference>
<feature type="chain" id="PRO_5039343105" evidence="1">
    <location>
        <begin position="28"/>
        <end position="447"/>
    </location>
</feature>
<sequence length="447" mass="49709">MDGKKTGFRNKRLVPYLAAGTALLLLAACGGKEKEGDAPGPQQGAASKEPVELTVWQTVLNVPEEQFMQEYGNKIKEKFPEVTLRFLPYAGKGSTISDLLAAGQVPDIVYASIGHVFFGILDPNLQYDMTELIQKNKFDLSRFDPAVIERQRLLAGGGIYGLPTSMDTLVLYYNKDIFDKFGLSYPRNGMTWDETYELARKLNRTEDGVSYRGVGMAMGAMFTVNPLSLQSVDPATGKSRFVSDDGFKKLFDNFARFYHLPGNGVDKQTAALAKQREMFDKEKVTAMFVNTAAFATSTYKDTMNWDVVRLPSFSESPGVGSQPIPTYFYITNPSKKKEKAFEVISYLTSDEFQHYASKKGKYTVLSDPKIRNTFGDDIPYFQGKNVKGMFPVKNALPAPLTKFDSLALASLNAQFDQVIIGPKDVNTALREAAEDADKKIEAEKKKQ</sequence>
<gene>
    <name evidence="2" type="ORF">IDH45_19470</name>
</gene>
<keyword evidence="3" id="KW-1185">Reference proteome</keyword>
<proteinExistence type="predicted"/>
<comment type="caution">
    <text evidence="2">The sequence shown here is derived from an EMBL/GenBank/DDBJ whole genome shotgun (WGS) entry which is preliminary data.</text>
</comment>
<evidence type="ECO:0000313" key="3">
    <source>
        <dbReference type="Proteomes" id="UP000639396"/>
    </source>
</evidence>
<dbReference type="InterPro" id="IPR006059">
    <property type="entry name" value="SBP"/>
</dbReference>
<evidence type="ECO:0000256" key="1">
    <source>
        <dbReference type="SAM" id="SignalP"/>
    </source>
</evidence>
<keyword evidence="1" id="KW-0732">Signal</keyword>
<organism evidence="2 3">
    <name type="scientific">Paenibacillus oceani</name>
    <dbReference type="NCBI Taxonomy" id="2772510"/>
    <lineage>
        <taxon>Bacteria</taxon>
        <taxon>Bacillati</taxon>
        <taxon>Bacillota</taxon>
        <taxon>Bacilli</taxon>
        <taxon>Bacillales</taxon>
        <taxon>Paenibacillaceae</taxon>
        <taxon>Paenibacillus</taxon>
    </lineage>
</organism>
<dbReference type="PANTHER" id="PTHR43649:SF17">
    <property type="entry name" value="ABC TRANSPORTER SOLUTE BINDING PROTEIN-SUGAR TRANSPORT"/>
    <property type="match status" value="1"/>
</dbReference>
<dbReference type="InterPro" id="IPR050490">
    <property type="entry name" value="Bact_solute-bd_prot1"/>
</dbReference>
<dbReference type="AlphaFoldDB" id="A0A927H0K1"/>
<feature type="signal peptide" evidence="1">
    <location>
        <begin position="1"/>
        <end position="27"/>
    </location>
</feature>
<dbReference type="SUPFAM" id="SSF53850">
    <property type="entry name" value="Periplasmic binding protein-like II"/>
    <property type="match status" value="1"/>
</dbReference>
<dbReference type="Proteomes" id="UP000639396">
    <property type="component" value="Unassembled WGS sequence"/>
</dbReference>
<dbReference type="PANTHER" id="PTHR43649">
    <property type="entry name" value="ARABINOSE-BINDING PROTEIN-RELATED"/>
    <property type="match status" value="1"/>
</dbReference>
<evidence type="ECO:0000313" key="2">
    <source>
        <dbReference type="EMBL" id="MBD2864166.1"/>
    </source>
</evidence>
<dbReference type="Pfam" id="PF01547">
    <property type="entry name" value="SBP_bac_1"/>
    <property type="match status" value="1"/>
</dbReference>
<accession>A0A927H0K1</accession>